<keyword evidence="3" id="KW-1185">Reference proteome</keyword>
<evidence type="ECO:0000313" key="3">
    <source>
        <dbReference type="Proteomes" id="UP000288216"/>
    </source>
</evidence>
<comment type="similarity">
    <text evidence="1">Belongs to the calycin superfamily. Fatty-acid binding protein (FABP) family.</text>
</comment>
<accession>A0A401NMA1</accession>
<dbReference type="OMA" id="TEMMDAN"/>
<dbReference type="Pfam" id="PF14651">
    <property type="entry name" value="Lipocalin_7"/>
    <property type="match status" value="1"/>
</dbReference>
<organism evidence="2 3">
    <name type="scientific">Scyliorhinus torazame</name>
    <name type="common">Cloudy catshark</name>
    <name type="synonym">Catulus torazame</name>
    <dbReference type="NCBI Taxonomy" id="75743"/>
    <lineage>
        <taxon>Eukaryota</taxon>
        <taxon>Metazoa</taxon>
        <taxon>Chordata</taxon>
        <taxon>Craniata</taxon>
        <taxon>Vertebrata</taxon>
        <taxon>Chondrichthyes</taxon>
        <taxon>Elasmobranchii</taxon>
        <taxon>Galeomorphii</taxon>
        <taxon>Galeoidea</taxon>
        <taxon>Carcharhiniformes</taxon>
        <taxon>Scyliorhinidae</taxon>
        <taxon>Scyliorhinus</taxon>
    </lineage>
</organism>
<dbReference type="Proteomes" id="UP000288216">
    <property type="component" value="Unassembled WGS sequence"/>
</dbReference>
<dbReference type="InterPro" id="IPR012674">
    <property type="entry name" value="Calycin"/>
</dbReference>
<gene>
    <name evidence="2" type="ORF">scyTo_0013006</name>
</gene>
<reference evidence="2 3" key="1">
    <citation type="journal article" date="2018" name="Nat. Ecol. Evol.">
        <title>Shark genomes provide insights into elasmobranch evolution and the origin of vertebrates.</title>
        <authorList>
            <person name="Hara Y"/>
            <person name="Yamaguchi K"/>
            <person name="Onimaru K"/>
            <person name="Kadota M"/>
            <person name="Koyanagi M"/>
            <person name="Keeley SD"/>
            <person name="Tatsumi K"/>
            <person name="Tanaka K"/>
            <person name="Motone F"/>
            <person name="Kageyama Y"/>
            <person name="Nozu R"/>
            <person name="Adachi N"/>
            <person name="Nishimura O"/>
            <person name="Nakagawa R"/>
            <person name="Tanegashima C"/>
            <person name="Kiyatake I"/>
            <person name="Matsumoto R"/>
            <person name="Murakumo K"/>
            <person name="Nishida K"/>
            <person name="Terakita A"/>
            <person name="Kuratani S"/>
            <person name="Sato K"/>
            <person name="Hyodo S Kuraku.S."/>
        </authorList>
    </citation>
    <scope>NUCLEOTIDE SEQUENCE [LARGE SCALE GENOMIC DNA]</scope>
</reference>
<dbReference type="InterPro" id="IPR031259">
    <property type="entry name" value="ILBP"/>
</dbReference>
<dbReference type="EMBL" id="BFAA01006475">
    <property type="protein sequence ID" value="GCB61990.1"/>
    <property type="molecule type" value="Genomic_DNA"/>
</dbReference>
<evidence type="ECO:0000313" key="2">
    <source>
        <dbReference type="EMBL" id="GCB61990.1"/>
    </source>
</evidence>
<evidence type="ECO:0000256" key="1">
    <source>
        <dbReference type="ARBA" id="ARBA00008390"/>
    </source>
</evidence>
<dbReference type="OrthoDB" id="9971011at2759"/>
<dbReference type="STRING" id="75743.A0A401NMA1"/>
<dbReference type="PANTHER" id="PTHR11955">
    <property type="entry name" value="FATTY ACID BINDING PROTEIN"/>
    <property type="match status" value="1"/>
</dbReference>
<dbReference type="InterPro" id="IPR000463">
    <property type="entry name" value="Fatty_acid-bd"/>
</dbReference>
<dbReference type="AlphaFoldDB" id="A0A401NMA1"/>
<sequence length="140" mass="15596">MDFSGRYELQSQENVELFMEALGVPDDMIEKIKGLKRVTKVVQNGEDFIVAIQTGEELFINNFTLGQETHMQTPAGEKIKATMNLEGGNKLVVKARDFTSIAEFDGDQLTNTITFGNVVFKQISKKITEPDVEEDACSSL</sequence>
<dbReference type="SUPFAM" id="SSF50814">
    <property type="entry name" value="Lipocalins"/>
    <property type="match status" value="1"/>
</dbReference>
<dbReference type="GO" id="GO:0008289">
    <property type="term" value="F:lipid binding"/>
    <property type="evidence" value="ECO:0007669"/>
    <property type="project" value="InterPro"/>
</dbReference>
<dbReference type="PRINTS" id="PR00178">
    <property type="entry name" value="FATTYACIDBP"/>
</dbReference>
<dbReference type="Gene3D" id="2.40.128.20">
    <property type="match status" value="1"/>
</dbReference>
<proteinExistence type="inferred from homology"/>
<comment type="caution">
    <text evidence="2">The sequence shown here is derived from an EMBL/GenBank/DDBJ whole genome shotgun (WGS) entry which is preliminary data.</text>
</comment>
<name>A0A401NMA1_SCYTO</name>
<protein>
    <submittedName>
        <fullName evidence="2">Uncharacterized protein</fullName>
    </submittedName>
</protein>